<keyword evidence="3 6" id="KW-0378">Hydrolase</keyword>
<keyword evidence="7" id="KW-1185">Reference proteome</keyword>
<protein>
    <submittedName>
        <fullName evidence="6">Alpha/Beta hydrolase protein</fullName>
    </submittedName>
</protein>
<dbReference type="PIRSF" id="PIRSF001112">
    <property type="entry name" value="Epoxide_hydrolase"/>
    <property type="match status" value="1"/>
</dbReference>
<reference evidence="6" key="1">
    <citation type="submission" date="2023-03" db="EMBL/GenBank/DDBJ databases">
        <title>Massive genome expansion in bonnet fungi (Mycena s.s.) driven by repeated elements and novel gene families across ecological guilds.</title>
        <authorList>
            <consortium name="Lawrence Berkeley National Laboratory"/>
            <person name="Harder C.B."/>
            <person name="Miyauchi S."/>
            <person name="Viragh M."/>
            <person name="Kuo A."/>
            <person name="Thoen E."/>
            <person name="Andreopoulos B."/>
            <person name="Lu D."/>
            <person name="Skrede I."/>
            <person name="Drula E."/>
            <person name="Henrissat B."/>
            <person name="Morin E."/>
            <person name="Kohler A."/>
            <person name="Barry K."/>
            <person name="LaButti K."/>
            <person name="Morin E."/>
            <person name="Salamov A."/>
            <person name="Lipzen A."/>
            <person name="Mereny Z."/>
            <person name="Hegedus B."/>
            <person name="Baldrian P."/>
            <person name="Stursova M."/>
            <person name="Weitz H."/>
            <person name="Taylor A."/>
            <person name="Grigoriev I.V."/>
            <person name="Nagy L.G."/>
            <person name="Martin F."/>
            <person name="Kauserud H."/>
        </authorList>
    </citation>
    <scope>NUCLEOTIDE SEQUENCE</scope>
    <source>
        <strain evidence="6">CBHHK067</strain>
    </source>
</reference>
<dbReference type="InterPro" id="IPR016292">
    <property type="entry name" value="Epoxide_hydrolase"/>
</dbReference>
<dbReference type="Proteomes" id="UP001221757">
    <property type="component" value="Unassembled WGS sequence"/>
</dbReference>
<feature type="active site" description="Proton acceptor" evidence="4">
    <location>
        <position position="361"/>
    </location>
</feature>
<proteinExistence type="inferred from homology"/>
<dbReference type="Pfam" id="PF06441">
    <property type="entry name" value="EHN"/>
    <property type="match status" value="1"/>
</dbReference>
<evidence type="ECO:0000256" key="3">
    <source>
        <dbReference type="ARBA" id="ARBA00022801"/>
    </source>
</evidence>
<gene>
    <name evidence="6" type="ORF">B0H17DRAFT_1171765</name>
</gene>
<dbReference type="InterPro" id="IPR029058">
    <property type="entry name" value="AB_hydrolase_fold"/>
</dbReference>
<dbReference type="GO" id="GO:0004301">
    <property type="term" value="F:epoxide hydrolase activity"/>
    <property type="evidence" value="ECO:0007669"/>
    <property type="project" value="TreeGrafter"/>
</dbReference>
<feature type="domain" description="Epoxide hydrolase N-terminal" evidence="5">
    <location>
        <begin position="5"/>
        <end position="113"/>
    </location>
</feature>
<organism evidence="6 7">
    <name type="scientific">Mycena rosella</name>
    <name type="common">Pink bonnet</name>
    <name type="synonym">Agaricus rosellus</name>
    <dbReference type="NCBI Taxonomy" id="1033263"/>
    <lineage>
        <taxon>Eukaryota</taxon>
        <taxon>Fungi</taxon>
        <taxon>Dikarya</taxon>
        <taxon>Basidiomycota</taxon>
        <taxon>Agaricomycotina</taxon>
        <taxon>Agaricomycetes</taxon>
        <taxon>Agaricomycetidae</taxon>
        <taxon>Agaricales</taxon>
        <taxon>Marasmiineae</taxon>
        <taxon>Mycenaceae</taxon>
        <taxon>Mycena</taxon>
    </lineage>
</organism>
<dbReference type="Gene3D" id="3.40.50.1820">
    <property type="entry name" value="alpha/beta hydrolase"/>
    <property type="match status" value="1"/>
</dbReference>
<evidence type="ECO:0000256" key="2">
    <source>
        <dbReference type="ARBA" id="ARBA00022797"/>
    </source>
</evidence>
<accession>A0AAD7CS39</accession>
<evidence type="ECO:0000259" key="5">
    <source>
        <dbReference type="Pfam" id="PF06441"/>
    </source>
</evidence>
<evidence type="ECO:0000256" key="4">
    <source>
        <dbReference type="PIRSR" id="PIRSR001112-1"/>
    </source>
</evidence>
<sequence>MSEAPFNIFIPDDKLALLHKKLELTTFPDELADAGWEYGVPLADVRRLVERWTNGYNWREHEAALNAELPQFTRDITVDGHGSLNIHYVHKKSAVAEAIPLLFVHGWPGSFLEARKLLPLLTKGTDDFPAFHLVAMSIPGYGFSECPGTKGFDLEQYAEVGNKLMLALGYSEYVTQGGDWGFPITCRIAKMYGGKHSKAWHTNMPIGDAPKSPTQPSLTDKEKAGLERTSWFHRLGGGYLRQQSTQPQTLGYSLSDSPAGLLAWIYEKLVNWSDAYPWEDDEVLTWISIYWFSRAGPTASLRIYFEAGNRSIDSAFSVPEPRPIIPLGLSQFPRDIMVFPKSWTREMGNIVFDGEHESGGHFAAYEKPESLVADLRKMFGKGGPAFGVVSDKNGYATKVSL</sequence>
<dbReference type="InterPro" id="IPR000639">
    <property type="entry name" value="Epox_hydrolase-like"/>
</dbReference>
<evidence type="ECO:0000256" key="1">
    <source>
        <dbReference type="ARBA" id="ARBA00010088"/>
    </source>
</evidence>
<dbReference type="GO" id="GO:0097176">
    <property type="term" value="P:epoxide metabolic process"/>
    <property type="evidence" value="ECO:0007669"/>
    <property type="project" value="TreeGrafter"/>
</dbReference>
<dbReference type="AlphaFoldDB" id="A0AAD7CS39"/>
<dbReference type="InterPro" id="IPR010497">
    <property type="entry name" value="Epoxide_hydro_N"/>
</dbReference>
<comment type="similarity">
    <text evidence="1">Belongs to the peptidase S33 family.</text>
</comment>
<dbReference type="PANTHER" id="PTHR21661">
    <property type="entry name" value="EPOXIDE HYDROLASE 1-RELATED"/>
    <property type="match status" value="1"/>
</dbReference>
<evidence type="ECO:0000313" key="6">
    <source>
        <dbReference type="EMBL" id="KAJ7660055.1"/>
    </source>
</evidence>
<dbReference type="PANTHER" id="PTHR21661:SF35">
    <property type="entry name" value="EPOXIDE HYDROLASE"/>
    <property type="match status" value="1"/>
</dbReference>
<dbReference type="EMBL" id="JARKIE010000263">
    <property type="protein sequence ID" value="KAJ7660055.1"/>
    <property type="molecule type" value="Genomic_DNA"/>
</dbReference>
<dbReference type="SUPFAM" id="SSF53474">
    <property type="entry name" value="alpha/beta-Hydrolases"/>
    <property type="match status" value="1"/>
</dbReference>
<dbReference type="PRINTS" id="PR00412">
    <property type="entry name" value="EPOXHYDRLASE"/>
</dbReference>
<comment type="caution">
    <text evidence="6">The sequence shown here is derived from an EMBL/GenBank/DDBJ whole genome shotgun (WGS) entry which is preliminary data.</text>
</comment>
<evidence type="ECO:0000313" key="7">
    <source>
        <dbReference type="Proteomes" id="UP001221757"/>
    </source>
</evidence>
<feature type="active site" description="Proton donor" evidence="4">
    <location>
        <position position="304"/>
    </location>
</feature>
<keyword evidence="2" id="KW-0058">Aromatic hydrocarbons catabolism</keyword>
<feature type="active site" description="Nucleophile" evidence="4">
    <location>
        <position position="179"/>
    </location>
</feature>
<name>A0AAD7CS39_MYCRO</name>